<dbReference type="EMBL" id="KI925455">
    <property type="protein sequence ID" value="ETW85924.1"/>
    <property type="molecule type" value="Genomic_DNA"/>
</dbReference>
<dbReference type="RefSeq" id="XP_009542729.1">
    <property type="nucleotide sequence ID" value="XM_009544434.1"/>
</dbReference>
<evidence type="ECO:0000256" key="1">
    <source>
        <dbReference type="SAM" id="MobiDB-lite"/>
    </source>
</evidence>
<organism evidence="2 3">
    <name type="scientific">Heterobasidion irregulare (strain TC 32-1)</name>
    <dbReference type="NCBI Taxonomy" id="747525"/>
    <lineage>
        <taxon>Eukaryota</taxon>
        <taxon>Fungi</taxon>
        <taxon>Dikarya</taxon>
        <taxon>Basidiomycota</taxon>
        <taxon>Agaricomycotina</taxon>
        <taxon>Agaricomycetes</taxon>
        <taxon>Russulales</taxon>
        <taxon>Bondarzewiaceae</taxon>
        <taxon>Heterobasidion</taxon>
        <taxon>Heterobasidion annosum species complex</taxon>
    </lineage>
</organism>
<gene>
    <name evidence="2" type="ORF">HETIRDRAFT_424985</name>
</gene>
<dbReference type="HOGENOM" id="CLU_1396487_0_0_1"/>
<dbReference type="AlphaFoldDB" id="W4KJP9"/>
<sequence length="195" mass="19863">MGRAGGGTRREEEGRTSAVTIRSGWLHLDRDQTGEFREVAGLGLAAGGRVGRAQEAGLTAAVDVGLPGEDQVTARRALGEAQLSMAHLRAEADKASGGSDAARELTVGRGGGKGRRGTSAEQEQEQERAGAGWRRRSAFVRLGAGAPRSVRPGVDSRGGGDDAAAVALTEEGSTVGDFASSGWGAWGTPPGGVWG</sequence>
<dbReference type="KEGG" id="hir:HETIRDRAFT_424985"/>
<accession>W4KJP9</accession>
<evidence type="ECO:0000313" key="3">
    <source>
        <dbReference type="Proteomes" id="UP000030671"/>
    </source>
</evidence>
<dbReference type="GeneID" id="20674015"/>
<evidence type="ECO:0000313" key="2">
    <source>
        <dbReference type="EMBL" id="ETW85924.1"/>
    </source>
</evidence>
<proteinExistence type="predicted"/>
<protein>
    <submittedName>
        <fullName evidence="2">Uncharacterized protein</fullName>
    </submittedName>
</protein>
<dbReference type="Proteomes" id="UP000030671">
    <property type="component" value="Unassembled WGS sequence"/>
</dbReference>
<feature type="region of interest" description="Disordered" evidence="1">
    <location>
        <begin position="89"/>
        <end position="162"/>
    </location>
</feature>
<keyword evidence="3" id="KW-1185">Reference proteome</keyword>
<feature type="region of interest" description="Disordered" evidence="1">
    <location>
        <begin position="176"/>
        <end position="195"/>
    </location>
</feature>
<reference evidence="2 3" key="1">
    <citation type="journal article" date="2012" name="New Phytol.">
        <title>Insight into trade-off between wood decay and parasitism from the genome of a fungal forest pathogen.</title>
        <authorList>
            <person name="Olson A."/>
            <person name="Aerts A."/>
            <person name="Asiegbu F."/>
            <person name="Belbahri L."/>
            <person name="Bouzid O."/>
            <person name="Broberg A."/>
            <person name="Canback B."/>
            <person name="Coutinho P.M."/>
            <person name="Cullen D."/>
            <person name="Dalman K."/>
            <person name="Deflorio G."/>
            <person name="van Diepen L.T."/>
            <person name="Dunand C."/>
            <person name="Duplessis S."/>
            <person name="Durling M."/>
            <person name="Gonthier P."/>
            <person name="Grimwood J."/>
            <person name="Fossdal C.G."/>
            <person name="Hansson D."/>
            <person name="Henrissat B."/>
            <person name="Hietala A."/>
            <person name="Himmelstrand K."/>
            <person name="Hoffmeister D."/>
            <person name="Hogberg N."/>
            <person name="James T.Y."/>
            <person name="Karlsson M."/>
            <person name="Kohler A."/>
            <person name="Kues U."/>
            <person name="Lee Y.H."/>
            <person name="Lin Y.C."/>
            <person name="Lind M."/>
            <person name="Lindquist E."/>
            <person name="Lombard V."/>
            <person name="Lucas S."/>
            <person name="Lunden K."/>
            <person name="Morin E."/>
            <person name="Murat C."/>
            <person name="Park J."/>
            <person name="Raffaello T."/>
            <person name="Rouze P."/>
            <person name="Salamov A."/>
            <person name="Schmutz J."/>
            <person name="Solheim H."/>
            <person name="Stahlberg J."/>
            <person name="Velez H."/>
            <person name="de Vries R.P."/>
            <person name="Wiebenga A."/>
            <person name="Woodward S."/>
            <person name="Yakovlev I."/>
            <person name="Garbelotto M."/>
            <person name="Martin F."/>
            <person name="Grigoriev I.V."/>
            <person name="Stenlid J."/>
        </authorList>
    </citation>
    <scope>NUCLEOTIDE SEQUENCE [LARGE SCALE GENOMIC DNA]</scope>
    <source>
        <strain evidence="2 3">TC 32-1</strain>
    </source>
</reference>
<name>W4KJP9_HETIT</name>
<dbReference type="InParanoid" id="W4KJP9"/>